<dbReference type="PANTHER" id="PTHR21422:SF9">
    <property type="entry name" value="RAB3 GTPASE-ACTIVATING PROTEIN CATALYTIC SUBUNIT"/>
    <property type="match status" value="1"/>
</dbReference>
<proteinExistence type="predicted"/>
<dbReference type="AlphaFoldDB" id="A0AAV8W532"/>
<reference evidence="1 2" key="1">
    <citation type="journal article" date="2023" name="Insect Mol. Biol.">
        <title>Genome sequencing provides insights into the evolution of gene families encoding plant cell wall-degrading enzymes in longhorned beetles.</title>
        <authorList>
            <person name="Shin N.R."/>
            <person name="Okamura Y."/>
            <person name="Kirsch R."/>
            <person name="Pauchet Y."/>
        </authorList>
    </citation>
    <scope>NUCLEOTIDE SEQUENCE [LARGE SCALE GENOMIC DNA]</scope>
    <source>
        <strain evidence="1">EAD_L_NR</strain>
    </source>
</reference>
<name>A0AAV8W532_9CUCU</name>
<dbReference type="PANTHER" id="PTHR21422">
    <property type="entry name" value="RAB3 GTPASE-ACTIVATING PROTEIN CATALYTIC SUBUNIT"/>
    <property type="match status" value="1"/>
</dbReference>
<dbReference type="InterPro" id="IPR045700">
    <property type="entry name" value="Rab3GAP1"/>
</dbReference>
<keyword evidence="2" id="KW-1185">Reference proteome</keyword>
<evidence type="ECO:0000313" key="2">
    <source>
        <dbReference type="Proteomes" id="UP001159042"/>
    </source>
</evidence>
<comment type="caution">
    <text evidence="1">The sequence shown here is derived from an EMBL/GenBank/DDBJ whole genome shotgun (WGS) entry which is preliminary data.</text>
</comment>
<organism evidence="1 2">
    <name type="scientific">Exocentrus adspersus</name>
    <dbReference type="NCBI Taxonomy" id="1586481"/>
    <lineage>
        <taxon>Eukaryota</taxon>
        <taxon>Metazoa</taxon>
        <taxon>Ecdysozoa</taxon>
        <taxon>Arthropoda</taxon>
        <taxon>Hexapoda</taxon>
        <taxon>Insecta</taxon>
        <taxon>Pterygota</taxon>
        <taxon>Neoptera</taxon>
        <taxon>Endopterygota</taxon>
        <taxon>Coleoptera</taxon>
        <taxon>Polyphaga</taxon>
        <taxon>Cucujiformia</taxon>
        <taxon>Chrysomeloidea</taxon>
        <taxon>Cerambycidae</taxon>
        <taxon>Lamiinae</taxon>
        <taxon>Acanthocinini</taxon>
        <taxon>Exocentrus</taxon>
    </lineage>
</organism>
<accession>A0AAV8W532</accession>
<dbReference type="GO" id="GO:0005096">
    <property type="term" value="F:GTPase activator activity"/>
    <property type="evidence" value="ECO:0007669"/>
    <property type="project" value="InterPro"/>
</dbReference>
<gene>
    <name evidence="1" type="ORF">NQ315_015867</name>
</gene>
<dbReference type="EMBL" id="JANEYG010000012">
    <property type="protein sequence ID" value="KAJ8921071.1"/>
    <property type="molecule type" value="Genomic_DNA"/>
</dbReference>
<evidence type="ECO:0000313" key="1">
    <source>
        <dbReference type="EMBL" id="KAJ8921071.1"/>
    </source>
</evidence>
<dbReference type="Proteomes" id="UP001159042">
    <property type="component" value="Unassembled WGS sequence"/>
</dbReference>
<evidence type="ECO:0008006" key="3">
    <source>
        <dbReference type="Google" id="ProtNLM"/>
    </source>
</evidence>
<protein>
    <recommendedName>
        <fullName evidence="3">Rab3 GTPase-activating protein catalytic subunit</fullName>
    </recommendedName>
</protein>
<sequence>MNEEIDDSEFYHQDFTTASEWEIFIARLEEIVNQWKTEDMQNETQPETHNVWEIRSEKLSFADFDFSLSLHRKKVETPESSESSDVPEEEKQSKNPIDTLYDFELYDENNSNEASCLSTWYGLNQFLVLAPFNNIGITSESKIKILLSSISVVASNMNCEVPIFVQIREKWQKCYLGVYEWEGVRTNFEMVHLRRGPPHCQYLSGLLDLFKTKIMSPCVIENIIVSVQQSYTLSDFGNFLWKQDFLSSDNFDVEVLFLLPFGVTVDPINKLTLKATWNHVADHLVVDSENYSDFDPMAAPKWSCIAKTTKEPLCLLGECLSEIVHNLTNNSTSFDVLGDYTNVPVVENNPLDVLTEPVVPNISSLLSRAARSSLSRNRRGNPPISDTVLVSLLYFLFPDADDKSSFPYGGREERETAERTGQENVLFNNLEEEFKGFKTCPVDSLIWRLSIVLAHALQSLGGVRAFAHFWYEFVQEMRYRWEKSMPIPG</sequence>